<keyword evidence="2" id="KW-1185">Reference proteome</keyword>
<dbReference type="EMBL" id="BONC01000055">
    <property type="protein sequence ID" value="GIF59869.1"/>
    <property type="molecule type" value="Genomic_DNA"/>
</dbReference>
<proteinExistence type="predicted"/>
<name>A0ABQ4CAR2_9ACTN</name>
<evidence type="ECO:0000313" key="1">
    <source>
        <dbReference type="EMBL" id="GIF59869.1"/>
    </source>
</evidence>
<dbReference type="SUPFAM" id="SSF53822">
    <property type="entry name" value="Periplasmic binding protein-like I"/>
    <property type="match status" value="1"/>
</dbReference>
<dbReference type="Proteomes" id="UP000624325">
    <property type="component" value="Unassembled WGS sequence"/>
</dbReference>
<dbReference type="Gene3D" id="3.40.50.2300">
    <property type="match status" value="2"/>
</dbReference>
<gene>
    <name evidence="1" type="ORF">Air01nite_59640</name>
</gene>
<protein>
    <submittedName>
        <fullName evidence="1">Uncharacterized protein</fullName>
    </submittedName>
</protein>
<comment type="caution">
    <text evidence="1">The sequence shown here is derived from an EMBL/GenBank/DDBJ whole genome shotgun (WGS) entry which is preliminary data.</text>
</comment>
<sequence length="115" mass="12493">MGIHQYLRLHCTARQRARGDRHDGTVDPRRKVNATACKDYVAFLGSNFFEQGKRAADAIKATGGTGKVAILLASSGNNVTSDRTKGFVDQSVVSGAFLVVVVVTQSCLSRIRRLR</sequence>
<evidence type="ECO:0000313" key="2">
    <source>
        <dbReference type="Proteomes" id="UP000624325"/>
    </source>
</evidence>
<dbReference type="InterPro" id="IPR028082">
    <property type="entry name" value="Peripla_BP_I"/>
</dbReference>
<accession>A0ABQ4CAR2</accession>
<reference evidence="1 2" key="1">
    <citation type="submission" date="2021-01" db="EMBL/GenBank/DDBJ databases">
        <title>Whole genome shotgun sequence of Asanoa iriomotensis NBRC 100142.</title>
        <authorList>
            <person name="Komaki H."/>
            <person name="Tamura T."/>
        </authorList>
    </citation>
    <scope>NUCLEOTIDE SEQUENCE [LARGE SCALE GENOMIC DNA]</scope>
    <source>
        <strain evidence="1 2">NBRC 100142</strain>
    </source>
</reference>
<organism evidence="1 2">
    <name type="scientific">Asanoa iriomotensis</name>
    <dbReference type="NCBI Taxonomy" id="234613"/>
    <lineage>
        <taxon>Bacteria</taxon>
        <taxon>Bacillati</taxon>
        <taxon>Actinomycetota</taxon>
        <taxon>Actinomycetes</taxon>
        <taxon>Micromonosporales</taxon>
        <taxon>Micromonosporaceae</taxon>
        <taxon>Asanoa</taxon>
    </lineage>
</organism>